<sequence length="279" mass="29070">MPFTVSHAVVAIPLRRTALPASAVAVGAMTPDLRLFVPVAPLYEITHSLAWLPVTTALAGLVWACWRFLVAPAASDLSPVALASRYPAASHHPGRTRTTTAATAASPVARLALTVAALALGVLTHVVWDAFTHHGRWGVDAVGWLTTRVGGTSLYTWLQDGSSVLGLVVIAIWFARLPRRTLTSSSSSASANDTRTTSRHRARWWRRLAVAGVLASLVVAAGAGVATGGPLWRLAYVASTTAVVGVVAVVVVTSLGWHLTRASAGPPPDPATTPAPESP</sequence>
<dbReference type="AlphaFoldDB" id="A0A2U1ZUC4"/>
<gene>
    <name evidence="2" type="ORF">C8046_07700</name>
</gene>
<dbReference type="InterPro" id="IPR025238">
    <property type="entry name" value="DUF4184"/>
</dbReference>
<dbReference type="EMBL" id="PYHR01000002">
    <property type="protein sequence ID" value="PWD50553.1"/>
    <property type="molecule type" value="Genomic_DNA"/>
</dbReference>
<feature type="transmembrane region" description="Helical" evidence="1">
    <location>
        <begin position="108"/>
        <end position="128"/>
    </location>
</feature>
<keyword evidence="1" id="KW-1133">Transmembrane helix</keyword>
<reference evidence="2 3" key="1">
    <citation type="submission" date="2018-03" db="EMBL/GenBank/DDBJ databases">
        <title>Genome assembly of novel Miniimonas species PCH200.</title>
        <authorList>
            <person name="Thakur V."/>
            <person name="Kumar V."/>
            <person name="Singh D."/>
        </authorList>
    </citation>
    <scope>NUCLEOTIDE SEQUENCE [LARGE SCALE GENOMIC DNA]</scope>
    <source>
        <strain evidence="2 3">PCH200</strain>
    </source>
</reference>
<feature type="transmembrane region" description="Helical" evidence="1">
    <location>
        <begin position="234"/>
        <end position="257"/>
    </location>
</feature>
<feature type="transmembrane region" description="Helical" evidence="1">
    <location>
        <begin position="49"/>
        <end position="69"/>
    </location>
</feature>
<dbReference type="Pfam" id="PF13803">
    <property type="entry name" value="DUF4184"/>
    <property type="match status" value="1"/>
</dbReference>
<accession>A0A2U1ZUC4</accession>
<proteinExistence type="predicted"/>
<protein>
    <submittedName>
        <fullName evidence="2">DUF4184 domain-containing protein</fullName>
    </submittedName>
</protein>
<dbReference type="OrthoDB" id="8481923at2"/>
<evidence type="ECO:0000313" key="3">
    <source>
        <dbReference type="Proteomes" id="UP000245166"/>
    </source>
</evidence>
<feature type="transmembrane region" description="Helical" evidence="1">
    <location>
        <begin position="208"/>
        <end position="228"/>
    </location>
</feature>
<dbReference type="RefSeq" id="WP_109228934.1">
    <property type="nucleotide sequence ID" value="NZ_PYHR01000002.1"/>
</dbReference>
<keyword evidence="1" id="KW-0472">Membrane</keyword>
<name>A0A2U1ZUC4_9MICO</name>
<comment type="caution">
    <text evidence="2">The sequence shown here is derived from an EMBL/GenBank/DDBJ whole genome shotgun (WGS) entry which is preliminary data.</text>
</comment>
<keyword evidence="3" id="KW-1185">Reference proteome</keyword>
<feature type="transmembrane region" description="Helical" evidence="1">
    <location>
        <begin position="154"/>
        <end position="175"/>
    </location>
</feature>
<dbReference type="Proteomes" id="UP000245166">
    <property type="component" value="Unassembled WGS sequence"/>
</dbReference>
<keyword evidence="1" id="KW-0812">Transmembrane</keyword>
<organism evidence="2 3">
    <name type="scientific">Serinibacter arcticus</name>
    <dbReference type="NCBI Taxonomy" id="1655435"/>
    <lineage>
        <taxon>Bacteria</taxon>
        <taxon>Bacillati</taxon>
        <taxon>Actinomycetota</taxon>
        <taxon>Actinomycetes</taxon>
        <taxon>Micrococcales</taxon>
        <taxon>Beutenbergiaceae</taxon>
        <taxon>Serinibacter</taxon>
    </lineage>
</organism>
<evidence type="ECO:0000256" key="1">
    <source>
        <dbReference type="SAM" id="Phobius"/>
    </source>
</evidence>
<evidence type="ECO:0000313" key="2">
    <source>
        <dbReference type="EMBL" id="PWD50553.1"/>
    </source>
</evidence>